<evidence type="ECO:0000313" key="8">
    <source>
        <dbReference type="EMBL" id="CAB4586125.1"/>
    </source>
</evidence>
<evidence type="ECO:0000256" key="2">
    <source>
        <dbReference type="ARBA" id="ARBA00022679"/>
    </source>
</evidence>
<dbReference type="PROSITE" id="PS01311">
    <property type="entry name" value="LGT"/>
    <property type="match status" value="1"/>
</dbReference>
<reference evidence="8" key="1">
    <citation type="submission" date="2020-05" db="EMBL/GenBank/DDBJ databases">
        <authorList>
            <person name="Chiriac C."/>
            <person name="Salcher M."/>
            <person name="Ghai R."/>
            <person name="Kavagutti S V."/>
        </authorList>
    </citation>
    <scope>NUCLEOTIDE SEQUENCE</scope>
</reference>
<evidence type="ECO:0000256" key="1">
    <source>
        <dbReference type="ARBA" id="ARBA00022475"/>
    </source>
</evidence>
<keyword evidence="1" id="KW-1003">Cell membrane</keyword>
<keyword evidence="5 6" id="KW-0472">Membrane</keyword>
<evidence type="ECO:0000313" key="7">
    <source>
        <dbReference type="EMBL" id="CAB4550625.1"/>
    </source>
</evidence>
<dbReference type="EMBL" id="CAEZSW010000029">
    <property type="protein sequence ID" value="CAB4550625.1"/>
    <property type="molecule type" value="Genomic_DNA"/>
</dbReference>
<dbReference type="PANTHER" id="PTHR30589">
    <property type="entry name" value="PROLIPOPROTEIN DIACYLGLYCERYL TRANSFERASE"/>
    <property type="match status" value="1"/>
</dbReference>
<dbReference type="GO" id="GO:0042158">
    <property type="term" value="P:lipoprotein biosynthetic process"/>
    <property type="evidence" value="ECO:0007669"/>
    <property type="project" value="InterPro"/>
</dbReference>
<evidence type="ECO:0000256" key="4">
    <source>
        <dbReference type="ARBA" id="ARBA00022989"/>
    </source>
</evidence>
<keyword evidence="2" id="KW-0808">Transferase</keyword>
<feature type="transmembrane region" description="Helical" evidence="6">
    <location>
        <begin position="17"/>
        <end position="36"/>
    </location>
</feature>
<proteinExistence type="inferred from homology"/>
<dbReference type="GO" id="GO:0005886">
    <property type="term" value="C:plasma membrane"/>
    <property type="evidence" value="ECO:0007669"/>
    <property type="project" value="InterPro"/>
</dbReference>
<dbReference type="PANTHER" id="PTHR30589:SF0">
    <property type="entry name" value="PHOSPHATIDYLGLYCEROL--PROLIPOPROTEIN DIACYLGLYCERYL TRANSFERASE"/>
    <property type="match status" value="1"/>
</dbReference>
<feature type="transmembrane region" description="Helical" evidence="6">
    <location>
        <begin position="208"/>
        <end position="226"/>
    </location>
</feature>
<dbReference type="Pfam" id="PF01790">
    <property type="entry name" value="LGT"/>
    <property type="match status" value="1"/>
</dbReference>
<keyword evidence="3 6" id="KW-0812">Transmembrane</keyword>
<feature type="transmembrane region" description="Helical" evidence="6">
    <location>
        <begin position="180"/>
        <end position="201"/>
    </location>
</feature>
<dbReference type="GO" id="GO:0008961">
    <property type="term" value="F:phosphatidylglycerol-prolipoprotein diacylglyceryl transferase activity"/>
    <property type="evidence" value="ECO:0007669"/>
    <property type="project" value="InterPro"/>
</dbReference>
<protein>
    <submittedName>
        <fullName evidence="8">Unannotated protein</fullName>
    </submittedName>
</protein>
<dbReference type="NCBIfam" id="TIGR00544">
    <property type="entry name" value="lgt"/>
    <property type="match status" value="1"/>
</dbReference>
<keyword evidence="4 6" id="KW-1133">Transmembrane helix</keyword>
<dbReference type="EMBL" id="CAEZUH010000004">
    <property type="protein sequence ID" value="CAB4586125.1"/>
    <property type="molecule type" value="Genomic_DNA"/>
</dbReference>
<organism evidence="8">
    <name type="scientific">freshwater metagenome</name>
    <dbReference type="NCBI Taxonomy" id="449393"/>
    <lineage>
        <taxon>unclassified sequences</taxon>
        <taxon>metagenomes</taxon>
        <taxon>ecological metagenomes</taxon>
    </lineage>
</organism>
<name>A0A6J6FFG0_9ZZZZ</name>
<evidence type="ECO:0000256" key="5">
    <source>
        <dbReference type="ARBA" id="ARBA00023136"/>
    </source>
</evidence>
<evidence type="ECO:0000256" key="6">
    <source>
        <dbReference type="SAM" id="Phobius"/>
    </source>
</evidence>
<feature type="transmembrane region" description="Helical" evidence="6">
    <location>
        <begin position="123"/>
        <end position="144"/>
    </location>
</feature>
<evidence type="ECO:0000256" key="3">
    <source>
        <dbReference type="ARBA" id="ARBA00022692"/>
    </source>
</evidence>
<dbReference type="AlphaFoldDB" id="A0A6J6FFG0"/>
<gene>
    <name evidence="7" type="ORF">UFOPK1508_00391</name>
    <name evidence="8" type="ORF">UFOPK1798_00123</name>
</gene>
<sequence>MIPSPSSSALSIGPFTVYYYAICIIIGIAVAIFIGKKRYAAMGGNPEDVLEASIWAVPFGIIGGRIYHVISSPQQYFGKSGEPLDALKIWQGGLGIWGAISLGAIGAYLYFRTHSTTLEFAKFLDALAPGVVLAQAIGRIGNWFNQELFGKPTELIWGLEIQASKRPNGYEQFETFHPTFLYELIWCVLVAIILVKLPWLLKKVPKQSGDLFAIYVLGYTIGRLWIEALRIDDANQVLGLRVNIWVSAVVIALTSAYLIRSNIRSLKGVKKAP</sequence>
<feature type="transmembrane region" description="Helical" evidence="6">
    <location>
        <begin position="48"/>
        <end position="70"/>
    </location>
</feature>
<accession>A0A6J6FFG0</accession>
<dbReference type="HAMAP" id="MF_01147">
    <property type="entry name" value="Lgt"/>
    <property type="match status" value="1"/>
</dbReference>
<feature type="transmembrane region" description="Helical" evidence="6">
    <location>
        <begin position="238"/>
        <end position="259"/>
    </location>
</feature>
<feature type="transmembrane region" description="Helical" evidence="6">
    <location>
        <begin position="90"/>
        <end position="111"/>
    </location>
</feature>
<dbReference type="InterPro" id="IPR001640">
    <property type="entry name" value="Lgt"/>
</dbReference>